<evidence type="ECO:0000256" key="9">
    <source>
        <dbReference type="ARBA" id="ARBA00022777"/>
    </source>
</evidence>
<organism evidence="22 23">
    <name type="scientific">Gambusia affinis</name>
    <name type="common">Western mosquitofish</name>
    <name type="synonym">Heterandria affinis</name>
    <dbReference type="NCBI Taxonomy" id="33528"/>
    <lineage>
        <taxon>Eukaryota</taxon>
        <taxon>Metazoa</taxon>
        <taxon>Chordata</taxon>
        <taxon>Craniata</taxon>
        <taxon>Vertebrata</taxon>
        <taxon>Euteleostomi</taxon>
        <taxon>Actinopterygii</taxon>
        <taxon>Neopterygii</taxon>
        <taxon>Teleostei</taxon>
        <taxon>Neoteleostei</taxon>
        <taxon>Acanthomorphata</taxon>
        <taxon>Ovalentaria</taxon>
        <taxon>Atherinomorphae</taxon>
        <taxon>Cyprinodontiformes</taxon>
        <taxon>Poeciliidae</taxon>
        <taxon>Poeciliinae</taxon>
        <taxon>Gambusia</taxon>
    </lineage>
</organism>
<evidence type="ECO:0000256" key="17">
    <source>
        <dbReference type="ARBA" id="ARBA00033204"/>
    </source>
</evidence>
<comment type="pathway">
    <text evidence="2">Cofactor biosynthesis; ubiquinone biosynthesis.</text>
</comment>
<evidence type="ECO:0000256" key="13">
    <source>
        <dbReference type="ARBA" id="ARBA00023128"/>
    </source>
</evidence>
<dbReference type="InterPro" id="IPR051409">
    <property type="entry name" value="Atypical_kinase_ADCK"/>
</dbReference>
<protein>
    <recommendedName>
        <fullName evidence="4">Atypical kinase COQ8A, mitochondrial</fullName>
    </recommendedName>
    <alternativeName>
        <fullName evidence="16">Chaperone activity of bc1 complex-like</fullName>
    </alternativeName>
    <alternativeName>
        <fullName evidence="17">Coenzyme Q protein 8A</fullName>
    </alternativeName>
    <alternativeName>
        <fullName evidence="15">aarF domain-containing protein kinase 3</fullName>
    </alternativeName>
</protein>
<evidence type="ECO:0000256" key="1">
    <source>
        <dbReference type="ARBA" id="ARBA00004304"/>
    </source>
</evidence>
<keyword evidence="13" id="KW-0496">Mitochondrion</keyword>
<evidence type="ECO:0000256" key="6">
    <source>
        <dbReference type="ARBA" id="ARBA00022688"/>
    </source>
</evidence>
<evidence type="ECO:0000256" key="18">
    <source>
        <dbReference type="ARBA" id="ARBA00058956"/>
    </source>
</evidence>
<gene>
    <name evidence="22" type="ORF">CCH79_00000099</name>
</gene>
<name>A0A315VWA7_GAMAF</name>
<dbReference type="PANTHER" id="PTHR43851">
    <property type="match status" value="1"/>
</dbReference>
<dbReference type="Proteomes" id="UP000250572">
    <property type="component" value="Unassembled WGS sequence"/>
</dbReference>
<dbReference type="STRING" id="33528.ENSGAFP00000008372"/>
<keyword evidence="10" id="KW-0067">ATP-binding</keyword>
<dbReference type="UniPathway" id="UPA00232"/>
<feature type="domain" description="ABC1 atypical kinase-like" evidence="21">
    <location>
        <begin position="368"/>
        <end position="607"/>
    </location>
</feature>
<evidence type="ECO:0000256" key="8">
    <source>
        <dbReference type="ARBA" id="ARBA00022741"/>
    </source>
</evidence>
<evidence type="ECO:0000256" key="11">
    <source>
        <dbReference type="ARBA" id="ARBA00022946"/>
    </source>
</evidence>
<dbReference type="GO" id="GO:0031966">
    <property type="term" value="C:mitochondrial membrane"/>
    <property type="evidence" value="ECO:0007669"/>
    <property type="project" value="UniProtKB-SubCell"/>
</dbReference>
<proteinExistence type="inferred from homology"/>
<keyword evidence="6" id="KW-0831">Ubiquinone biosynthesis</keyword>
<evidence type="ECO:0000256" key="3">
    <source>
        <dbReference type="ARBA" id="ARBA00009670"/>
    </source>
</evidence>
<keyword evidence="5" id="KW-0808">Transferase</keyword>
<evidence type="ECO:0000313" key="23">
    <source>
        <dbReference type="Proteomes" id="UP000250572"/>
    </source>
</evidence>
<evidence type="ECO:0000313" key="22">
    <source>
        <dbReference type="EMBL" id="PWA27856.1"/>
    </source>
</evidence>
<feature type="signal peptide" evidence="20">
    <location>
        <begin position="1"/>
        <end position="22"/>
    </location>
</feature>
<keyword evidence="12" id="KW-1133">Transmembrane helix</keyword>
<keyword evidence="14" id="KW-0472">Membrane</keyword>
<evidence type="ECO:0000256" key="20">
    <source>
        <dbReference type="SAM" id="SignalP"/>
    </source>
</evidence>
<dbReference type="Pfam" id="PF03109">
    <property type="entry name" value="ABC1"/>
    <property type="match status" value="1"/>
</dbReference>
<feature type="region of interest" description="Disordered" evidence="19">
    <location>
        <begin position="100"/>
        <end position="153"/>
    </location>
</feature>
<dbReference type="InterPro" id="IPR004147">
    <property type="entry name" value="ABC1_dom"/>
</dbReference>
<evidence type="ECO:0000256" key="12">
    <source>
        <dbReference type="ARBA" id="ARBA00022989"/>
    </source>
</evidence>
<evidence type="ECO:0000256" key="2">
    <source>
        <dbReference type="ARBA" id="ARBA00004749"/>
    </source>
</evidence>
<evidence type="ECO:0000256" key="7">
    <source>
        <dbReference type="ARBA" id="ARBA00022692"/>
    </source>
</evidence>
<keyword evidence="8" id="KW-0547">Nucleotide-binding</keyword>
<feature type="compositionally biased region" description="Basic and acidic residues" evidence="19">
    <location>
        <begin position="220"/>
        <end position="245"/>
    </location>
</feature>
<comment type="caution">
    <text evidence="22">The sequence shown here is derived from an EMBL/GenBank/DDBJ whole genome shotgun (WGS) entry which is preliminary data.</text>
</comment>
<comment type="subcellular location">
    <subcellularLocation>
        <location evidence="1">Mitochondrion membrane</location>
        <topology evidence="1">Single-pass membrane protein</topology>
    </subcellularLocation>
</comment>
<comment type="similarity">
    <text evidence="3">Belongs to the protein kinase superfamily. ADCK protein kinase family.</text>
</comment>
<dbReference type="GO" id="GO:0016301">
    <property type="term" value="F:kinase activity"/>
    <property type="evidence" value="ECO:0007669"/>
    <property type="project" value="UniProtKB-KW"/>
</dbReference>
<dbReference type="AlphaFoldDB" id="A0A315VWA7"/>
<accession>A0A315VWA7</accession>
<evidence type="ECO:0000256" key="15">
    <source>
        <dbReference type="ARBA" id="ARBA00031775"/>
    </source>
</evidence>
<reference evidence="22 23" key="1">
    <citation type="journal article" date="2018" name="G3 (Bethesda)">
        <title>A High-Quality Reference Genome for the Invasive Mosquitofish Gambusia affinis Using a Chicago Library.</title>
        <authorList>
            <person name="Hoffberg S.L."/>
            <person name="Troendle N.J."/>
            <person name="Glenn T.C."/>
            <person name="Mahmud O."/>
            <person name="Louha S."/>
            <person name="Chalopin D."/>
            <person name="Bennetzen J.L."/>
            <person name="Mauricio R."/>
        </authorList>
    </citation>
    <scope>NUCLEOTIDE SEQUENCE [LARGE SCALE GENOMIC DNA]</scope>
    <source>
        <strain evidence="22">NE01/NJP1002.9</strain>
        <tissue evidence="22">Muscle</tissue>
    </source>
</reference>
<evidence type="ECO:0000256" key="19">
    <source>
        <dbReference type="SAM" id="MobiDB-lite"/>
    </source>
</evidence>
<sequence>MVKLGLITIMAGDMMLLMRGLAKLSQAVVETQSNAVRSGTGVAGVGAAVQSVQSAAEQGLSVAMSKMQASFRFIAASRWLICNPRTSTVCFQELSGQQQSTSESEFDFPHDETPFTSSEFREEHADVTADRAETGTDGAAGTSNTSGKKSMFEGYKDPSNQFNGYTRSYHQDSRHFLGHQRYNHSLSRHVLQEVNYPHQVGRFRTYHQDQSSVGGLTAEDIEKTSQSKRADSKPHKQMLSERARERKVPVTRLGRLANFGGTTTLLRLSVGDSSPVSLTTSAVMGLAVGLGIGALAEVAKKSIGMNGAAGESKKSVLDSSPFLSEANAERIVRTLCKVRGAALKLGQALSIQDDAFINPQLAKIFDRVRQSADFMPIKQMTKALNSDLGPNWRDKLASFEDRPFAAASIGQVHLARMEDGREVAMKIQYPGVAQSINSDVNNLMTVLNMSNALPEGLFPEHLIDVMRRELALECDYIREAQCAKKFRELLKDDPFFYVPEVIEELSSSHVLTTELVPGFPLDKAESLSQELKNEICQNILLLCLRELFEFRYMQTDPNWSNFLYDPNTHRVALLDFGATRGFDQNFTDVYVEIIRAASEGDREGVLKRSIEMKFLTGYESKAMINAHVDAVMILGEAFTSSETFDFGAQSTTERIHNLIPVMLKHRLTPPPEETYSLHRKMGGSFLICSRLNAKLQCKDMFQKAYEKYWEGRTPPTV</sequence>
<dbReference type="GO" id="GO:0005524">
    <property type="term" value="F:ATP binding"/>
    <property type="evidence" value="ECO:0007669"/>
    <property type="project" value="UniProtKB-KW"/>
</dbReference>
<keyword evidence="20" id="KW-0732">Signal</keyword>
<evidence type="ECO:0000256" key="5">
    <source>
        <dbReference type="ARBA" id="ARBA00022679"/>
    </source>
</evidence>
<evidence type="ECO:0000256" key="10">
    <source>
        <dbReference type="ARBA" id="ARBA00022840"/>
    </source>
</evidence>
<keyword evidence="7" id="KW-0812">Transmembrane</keyword>
<dbReference type="CDD" id="cd13970">
    <property type="entry name" value="ABC1_ADCK3"/>
    <property type="match status" value="1"/>
</dbReference>
<dbReference type="SUPFAM" id="SSF56112">
    <property type="entry name" value="Protein kinase-like (PK-like)"/>
    <property type="match status" value="1"/>
</dbReference>
<comment type="function">
    <text evidence="18">Atypical kinase involved in the biosynthesis of coenzyme Q, also named ubiquinone, an essential lipid-soluble electron transporter for aerobic cellular respiration. Its substrate specificity is still unclear: may act as a protein kinase that mediates phosphorylation of COQ3. According to other reports, acts as a small molecule kinase, possibly a lipid kinase that phosphorylates a prenyl lipid in the ubiquinone biosynthesis pathway, as suggested by its ability to bind coenzyme Q lipid intermediates. However, the small molecule kinase activity was not confirmed by another publication. Shows an unusual selectivity for binding ADP over ATP.</text>
</comment>
<dbReference type="InterPro" id="IPR034646">
    <property type="entry name" value="ADCK3_dom"/>
</dbReference>
<keyword evidence="9" id="KW-0418">Kinase</keyword>
<dbReference type="PANTHER" id="PTHR43851:SF1">
    <property type="entry name" value="ATYPICAL KINASE COQ8A, MITOCHONDRIAL"/>
    <property type="match status" value="1"/>
</dbReference>
<evidence type="ECO:0000259" key="21">
    <source>
        <dbReference type="Pfam" id="PF03109"/>
    </source>
</evidence>
<dbReference type="EMBL" id="NHOQ01001000">
    <property type="protein sequence ID" value="PWA27856.1"/>
    <property type="molecule type" value="Genomic_DNA"/>
</dbReference>
<evidence type="ECO:0000256" key="14">
    <source>
        <dbReference type="ARBA" id="ARBA00023136"/>
    </source>
</evidence>
<keyword evidence="11" id="KW-0809">Transit peptide</keyword>
<keyword evidence="23" id="KW-1185">Reference proteome</keyword>
<feature type="chain" id="PRO_5016440433" description="Atypical kinase COQ8A, mitochondrial" evidence="20">
    <location>
        <begin position="23"/>
        <end position="717"/>
    </location>
</feature>
<evidence type="ECO:0000256" key="4">
    <source>
        <dbReference type="ARBA" id="ARBA00018535"/>
    </source>
</evidence>
<feature type="region of interest" description="Disordered" evidence="19">
    <location>
        <begin position="208"/>
        <end position="245"/>
    </location>
</feature>
<feature type="compositionally biased region" description="Basic and acidic residues" evidence="19">
    <location>
        <begin position="107"/>
        <end position="134"/>
    </location>
</feature>
<dbReference type="InterPro" id="IPR011009">
    <property type="entry name" value="Kinase-like_dom_sf"/>
</dbReference>
<dbReference type="GO" id="GO:0006744">
    <property type="term" value="P:ubiquinone biosynthetic process"/>
    <property type="evidence" value="ECO:0007669"/>
    <property type="project" value="UniProtKB-UniPathway"/>
</dbReference>
<evidence type="ECO:0000256" key="16">
    <source>
        <dbReference type="ARBA" id="ARBA00032726"/>
    </source>
</evidence>